<accession>A0AAF3J9B0</accession>
<name>A0AAF3J9B0_9BILA</name>
<sequence length="203" mass="22976">MISHKNTISPKQLESNFLEVSTRHFEELILGTRKKANCSQQMHCEETTIHLPAGLGKRFLCKLMNSIGPRLGTANCFTQTPPGGAHNAVHAYDALGLVPHTVNYFICCKKCEQRIEGPDETLVQHAINHSNKKRFSCSRCGIEENERCRVASHRPICPFRGKKARIHDRISDDVVRESWSKVFIECFTEAREENFINGLSALI</sequence>
<dbReference type="Proteomes" id="UP000887575">
    <property type="component" value="Unassembled WGS sequence"/>
</dbReference>
<evidence type="ECO:0000313" key="2">
    <source>
        <dbReference type="WBParaSite" id="MBELARI_LOCUS4569"/>
    </source>
</evidence>
<protein>
    <submittedName>
        <fullName evidence="2">C2H2-type domain-containing protein</fullName>
    </submittedName>
</protein>
<dbReference type="WBParaSite" id="MBELARI_LOCUS4569">
    <property type="protein sequence ID" value="MBELARI_LOCUS4569"/>
    <property type="gene ID" value="MBELARI_LOCUS4569"/>
</dbReference>
<reference evidence="2" key="1">
    <citation type="submission" date="2024-02" db="UniProtKB">
        <authorList>
            <consortium name="WormBaseParasite"/>
        </authorList>
    </citation>
    <scope>IDENTIFICATION</scope>
</reference>
<dbReference type="AlphaFoldDB" id="A0AAF3J9B0"/>
<evidence type="ECO:0000313" key="1">
    <source>
        <dbReference type="Proteomes" id="UP000887575"/>
    </source>
</evidence>
<keyword evidence="1" id="KW-1185">Reference proteome</keyword>
<organism evidence="1 2">
    <name type="scientific">Mesorhabditis belari</name>
    <dbReference type="NCBI Taxonomy" id="2138241"/>
    <lineage>
        <taxon>Eukaryota</taxon>
        <taxon>Metazoa</taxon>
        <taxon>Ecdysozoa</taxon>
        <taxon>Nematoda</taxon>
        <taxon>Chromadorea</taxon>
        <taxon>Rhabditida</taxon>
        <taxon>Rhabditina</taxon>
        <taxon>Rhabditomorpha</taxon>
        <taxon>Rhabditoidea</taxon>
        <taxon>Rhabditidae</taxon>
        <taxon>Mesorhabditinae</taxon>
        <taxon>Mesorhabditis</taxon>
    </lineage>
</organism>
<proteinExistence type="predicted"/>